<dbReference type="PANTHER" id="PTHR43005:SF1">
    <property type="entry name" value="SPERMIDINE_PUTRESCINE TRANSPORT SYSTEM PERMEASE PROTEIN"/>
    <property type="match status" value="1"/>
</dbReference>
<evidence type="ECO:0000313" key="9">
    <source>
        <dbReference type="EMBL" id="CUP16429.1"/>
    </source>
</evidence>
<sequence>MKRARKFFRYDNIGYLFVLPAFIYMMIFVGYPIVDNLILSFQQVTIQTLTAAHKPFAGLANYTEIFKDPVFHKALMNTLIFTVACLVVQFMIGFVLAVFFSQNFRLSKPIRGLLMMPWMIPITVTALIFKFIFGTDVGILNFILHSLGLIGKNIDWLTSANTAMFAIICANVWIGIPFNMILISTGLTTIPKELYESASIDGANKIQSFFRITLPLLKPTIESVLVLGFIYTFKVFDLVYVMTGGGPVNSTHMLSTYSYKLSFELFKYSKGSAAANVLLVILLIVGLFYIKITDEEEA</sequence>
<gene>
    <name evidence="9" type="primary">malF_4</name>
    <name evidence="10" type="ORF">DWX31_07825</name>
    <name evidence="11" type="ORF">DXD79_31675</name>
    <name evidence="9" type="ORF">ERS852407_05171</name>
</gene>
<evidence type="ECO:0000256" key="2">
    <source>
        <dbReference type="ARBA" id="ARBA00022448"/>
    </source>
</evidence>
<dbReference type="EMBL" id="QSON01000030">
    <property type="protein sequence ID" value="RGI95515.1"/>
    <property type="molecule type" value="Genomic_DNA"/>
</dbReference>
<dbReference type="GO" id="GO:0005886">
    <property type="term" value="C:plasma membrane"/>
    <property type="evidence" value="ECO:0007669"/>
    <property type="project" value="UniProtKB-SubCell"/>
</dbReference>
<dbReference type="OrthoDB" id="9761387at2"/>
<evidence type="ECO:0000259" key="8">
    <source>
        <dbReference type="PROSITE" id="PS50928"/>
    </source>
</evidence>
<feature type="domain" description="ABC transmembrane type-1" evidence="8">
    <location>
        <begin position="75"/>
        <end position="289"/>
    </location>
</feature>
<keyword evidence="3" id="KW-1003">Cell membrane</keyword>
<comment type="subcellular location">
    <subcellularLocation>
        <location evidence="1 7">Cell membrane</location>
        <topology evidence="1 7">Multi-pass membrane protein</topology>
    </subcellularLocation>
</comment>
<evidence type="ECO:0000256" key="3">
    <source>
        <dbReference type="ARBA" id="ARBA00022475"/>
    </source>
</evidence>
<accession>A0A174L4C5</accession>
<evidence type="ECO:0000313" key="12">
    <source>
        <dbReference type="Proteomes" id="UP000095651"/>
    </source>
</evidence>
<evidence type="ECO:0000256" key="1">
    <source>
        <dbReference type="ARBA" id="ARBA00004651"/>
    </source>
</evidence>
<dbReference type="GO" id="GO:0055085">
    <property type="term" value="P:transmembrane transport"/>
    <property type="evidence" value="ECO:0007669"/>
    <property type="project" value="InterPro"/>
</dbReference>
<reference evidence="9 12" key="1">
    <citation type="submission" date="2015-09" db="EMBL/GenBank/DDBJ databases">
        <authorList>
            <consortium name="Pathogen Informatics"/>
        </authorList>
    </citation>
    <scope>NUCLEOTIDE SEQUENCE [LARGE SCALE GENOMIC DNA]</scope>
    <source>
        <strain evidence="9 12">2789STDY5608850</strain>
    </source>
</reference>
<dbReference type="EMBL" id="QTJW01000004">
    <property type="protein sequence ID" value="RGD71475.1"/>
    <property type="molecule type" value="Genomic_DNA"/>
</dbReference>
<dbReference type="InterPro" id="IPR000515">
    <property type="entry name" value="MetI-like"/>
</dbReference>
<evidence type="ECO:0000313" key="10">
    <source>
        <dbReference type="EMBL" id="RGD71475.1"/>
    </source>
</evidence>
<dbReference type="CDD" id="cd06261">
    <property type="entry name" value="TM_PBP2"/>
    <property type="match status" value="1"/>
</dbReference>
<keyword evidence="4 7" id="KW-0812">Transmembrane</keyword>
<feature type="transmembrane region" description="Helical" evidence="7">
    <location>
        <begin position="12"/>
        <end position="34"/>
    </location>
</feature>
<dbReference type="Proteomes" id="UP000095651">
    <property type="component" value="Unassembled WGS sequence"/>
</dbReference>
<dbReference type="RefSeq" id="WP_002601254.1">
    <property type="nucleotide sequence ID" value="NZ_CABIXC010000019.1"/>
</dbReference>
<dbReference type="InterPro" id="IPR035906">
    <property type="entry name" value="MetI-like_sf"/>
</dbReference>
<dbReference type="PROSITE" id="PS50928">
    <property type="entry name" value="ABC_TM1"/>
    <property type="match status" value="1"/>
</dbReference>
<evidence type="ECO:0000313" key="14">
    <source>
        <dbReference type="Proteomes" id="UP000263014"/>
    </source>
</evidence>
<dbReference type="Pfam" id="PF00528">
    <property type="entry name" value="BPD_transp_1"/>
    <property type="match status" value="1"/>
</dbReference>
<evidence type="ECO:0000256" key="5">
    <source>
        <dbReference type="ARBA" id="ARBA00022989"/>
    </source>
</evidence>
<name>A0A174L4C5_9FIRM</name>
<proteinExistence type="inferred from homology"/>
<dbReference type="Proteomes" id="UP000263014">
    <property type="component" value="Unassembled WGS sequence"/>
</dbReference>
<evidence type="ECO:0000313" key="13">
    <source>
        <dbReference type="Proteomes" id="UP000261023"/>
    </source>
</evidence>
<dbReference type="EMBL" id="CYZE01000019">
    <property type="protein sequence ID" value="CUP16429.1"/>
    <property type="molecule type" value="Genomic_DNA"/>
</dbReference>
<organism evidence="9 12">
    <name type="scientific">Hungatella hathewayi</name>
    <dbReference type="NCBI Taxonomy" id="154046"/>
    <lineage>
        <taxon>Bacteria</taxon>
        <taxon>Bacillati</taxon>
        <taxon>Bacillota</taxon>
        <taxon>Clostridia</taxon>
        <taxon>Lachnospirales</taxon>
        <taxon>Lachnospiraceae</taxon>
        <taxon>Hungatella</taxon>
    </lineage>
</organism>
<evidence type="ECO:0000256" key="6">
    <source>
        <dbReference type="ARBA" id="ARBA00023136"/>
    </source>
</evidence>
<evidence type="ECO:0000256" key="7">
    <source>
        <dbReference type="RuleBase" id="RU363032"/>
    </source>
</evidence>
<evidence type="ECO:0000313" key="11">
    <source>
        <dbReference type="EMBL" id="RGI95515.1"/>
    </source>
</evidence>
<evidence type="ECO:0000256" key="4">
    <source>
        <dbReference type="ARBA" id="ARBA00022692"/>
    </source>
</evidence>
<keyword evidence="6 7" id="KW-0472">Membrane</keyword>
<dbReference type="AlphaFoldDB" id="A0A174L4C5"/>
<feature type="transmembrane region" description="Helical" evidence="7">
    <location>
        <begin position="224"/>
        <end position="243"/>
    </location>
</feature>
<comment type="similarity">
    <text evidence="7">Belongs to the binding-protein-dependent transport system permease family.</text>
</comment>
<feature type="transmembrane region" description="Helical" evidence="7">
    <location>
        <begin position="120"/>
        <end position="143"/>
    </location>
</feature>
<dbReference type="PANTHER" id="PTHR43005">
    <property type="entry name" value="BLR7065 PROTEIN"/>
    <property type="match status" value="1"/>
</dbReference>
<reference evidence="13 14" key="2">
    <citation type="submission" date="2018-08" db="EMBL/GenBank/DDBJ databases">
        <title>A genome reference for cultivated species of the human gut microbiota.</title>
        <authorList>
            <person name="Zou Y."/>
            <person name="Xue W."/>
            <person name="Luo G."/>
        </authorList>
    </citation>
    <scope>NUCLEOTIDE SEQUENCE [LARGE SCALE GENOMIC DNA]</scope>
    <source>
        <strain evidence="10 13">AF19-13AC</strain>
        <strain evidence="11 14">TM09-12</strain>
    </source>
</reference>
<keyword evidence="5 7" id="KW-1133">Transmembrane helix</keyword>
<feature type="transmembrane region" description="Helical" evidence="7">
    <location>
        <begin position="273"/>
        <end position="290"/>
    </location>
</feature>
<dbReference type="SUPFAM" id="SSF161098">
    <property type="entry name" value="MetI-like"/>
    <property type="match status" value="1"/>
</dbReference>
<keyword evidence="2 7" id="KW-0813">Transport</keyword>
<dbReference type="Proteomes" id="UP000261023">
    <property type="component" value="Unassembled WGS sequence"/>
</dbReference>
<dbReference type="Gene3D" id="1.10.3720.10">
    <property type="entry name" value="MetI-like"/>
    <property type="match status" value="1"/>
</dbReference>
<feature type="transmembrane region" description="Helical" evidence="7">
    <location>
        <begin position="163"/>
        <end position="183"/>
    </location>
</feature>
<feature type="transmembrane region" description="Helical" evidence="7">
    <location>
        <begin position="79"/>
        <end position="100"/>
    </location>
</feature>
<protein>
    <submittedName>
        <fullName evidence="9">Binding-protein-dependent transport system inner membrane protein</fullName>
    </submittedName>
    <submittedName>
        <fullName evidence="10">Sugar ABC transporter permease</fullName>
    </submittedName>
</protein>